<sequence>MVRFWLALLLLSPWLLWQAKRTRATTPRLPEAGGAPSGQSGEAGPALRLLVVGESTAAGVGVGDHQQGLAAHLAAQLSRRHGRTVLWRTVGVNGIRAAALIGHLPRVPETDVVIISLGVNDTTGLTRRRGYRHALTELIAELRRDKAELPVYLLAVPPMQRFTALPRPLRDLLGWRARGLDQVQQELARALAGVHHLAYPPVEGKDLLAEDGYHPSEQGYAFIARTVANNINVP</sequence>
<dbReference type="InterPro" id="IPR036514">
    <property type="entry name" value="SGNH_hydro_sf"/>
</dbReference>
<dbReference type="AlphaFoldDB" id="A0A9Q3W6I9"/>
<dbReference type="Proteomes" id="UP001107961">
    <property type="component" value="Unassembled WGS sequence"/>
</dbReference>
<dbReference type="GO" id="GO:0004622">
    <property type="term" value="F:phosphatidylcholine lysophospholipase activity"/>
    <property type="evidence" value="ECO:0007669"/>
    <property type="project" value="TreeGrafter"/>
</dbReference>
<dbReference type="InterPro" id="IPR051532">
    <property type="entry name" value="Ester_Hydrolysis_Enzymes"/>
</dbReference>
<accession>A0A9Q3W6I9</accession>
<dbReference type="Pfam" id="PF13472">
    <property type="entry name" value="Lipase_GDSL_2"/>
    <property type="match status" value="1"/>
</dbReference>
<dbReference type="KEGG" id="axe:P40_16595"/>
<dbReference type="InterPro" id="IPR013830">
    <property type="entry name" value="SGNH_hydro"/>
</dbReference>
<proteinExistence type="predicted"/>
<keyword evidence="2" id="KW-0378">Hydrolase</keyword>
<evidence type="ECO:0000313" key="3">
    <source>
        <dbReference type="Proteomes" id="UP001107961"/>
    </source>
</evidence>
<dbReference type="CDD" id="cd01836">
    <property type="entry name" value="FeeA_FeeB_like"/>
    <property type="match status" value="1"/>
</dbReference>
<keyword evidence="3" id="KW-1185">Reference proteome</keyword>
<dbReference type="PANTHER" id="PTHR30383">
    <property type="entry name" value="THIOESTERASE 1/PROTEASE 1/LYSOPHOSPHOLIPASE L1"/>
    <property type="match status" value="1"/>
</dbReference>
<dbReference type="PANTHER" id="PTHR30383:SF5">
    <property type="entry name" value="SGNH HYDROLASE-TYPE ESTERASE DOMAIN-CONTAINING PROTEIN"/>
    <property type="match status" value="1"/>
</dbReference>
<gene>
    <name evidence="2" type="ORF">LZG35_13930</name>
</gene>
<reference evidence="2" key="1">
    <citation type="submission" date="2022-01" db="EMBL/GenBank/DDBJ databases">
        <authorList>
            <person name="Karlyshev A.V."/>
            <person name="Jaspars M."/>
        </authorList>
    </citation>
    <scope>NUCLEOTIDE SEQUENCE</scope>
    <source>
        <strain evidence="2">AGSA3-2</strain>
    </source>
</reference>
<comment type="caution">
    <text evidence="2">The sequence shown here is derived from an EMBL/GenBank/DDBJ whole genome shotgun (WGS) entry which is preliminary data.</text>
</comment>
<dbReference type="Gene3D" id="3.40.50.1110">
    <property type="entry name" value="SGNH hydrolase"/>
    <property type="match status" value="1"/>
</dbReference>
<feature type="domain" description="SGNH hydrolase-type esterase" evidence="1">
    <location>
        <begin position="51"/>
        <end position="221"/>
    </location>
</feature>
<evidence type="ECO:0000313" key="2">
    <source>
        <dbReference type="EMBL" id="MCE7509740.1"/>
    </source>
</evidence>
<organism evidence="2 3">
    <name type="scientific">Alloalcanivorax xenomutans</name>
    <dbReference type="NCBI Taxonomy" id="1094342"/>
    <lineage>
        <taxon>Bacteria</taxon>
        <taxon>Pseudomonadati</taxon>
        <taxon>Pseudomonadota</taxon>
        <taxon>Gammaproteobacteria</taxon>
        <taxon>Oceanospirillales</taxon>
        <taxon>Alcanivoracaceae</taxon>
        <taxon>Alloalcanivorax</taxon>
    </lineage>
</organism>
<dbReference type="SUPFAM" id="SSF52266">
    <property type="entry name" value="SGNH hydrolase"/>
    <property type="match status" value="1"/>
</dbReference>
<dbReference type="RefSeq" id="WP_080531416.1">
    <property type="nucleotide sequence ID" value="NZ_CP012331.1"/>
</dbReference>
<protein>
    <submittedName>
        <fullName evidence="2">SGNH/GDSL hydrolase family protein</fullName>
    </submittedName>
</protein>
<dbReference type="EMBL" id="JAJVKT010000017">
    <property type="protein sequence ID" value="MCE7509740.1"/>
    <property type="molecule type" value="Genomic_DNA"/>
</dbReference>
<name>A0A9Q3W6I9_9GAMM</name>
<evidence type="ECO:0000259" key="1">
    <source>
        <dbReference type="Pfam" id="PF13472"/>
    </source>
</evidence>